<dbReference type="STRING" id="984486.A0A1E3QL25"/>
<dbReference type="GO" id="GO:0005509">
    <property type="term" value="F:calcium ion binding"/>
    <property type="evidence" value="ECO:0007669"/>
    <property type="project" value="TreeGrafter"/>
</dbReference>
<accession>A0A1E3QL25</accession>
<evidence type="ECO:0000256" key="1">
    <source>
        <dbReference type="ARBA" id="ARBA00008853"/>
    </source>
</evidence>
<evidence type="ECO:0000256" key="3">
    <source>
        <dbReference type="PIRSR" id="PIRSR605511-2"/>
    </source>
</evidence>
<organism evidence="5 6">
    <name type="scientific">Babjeviella inositovora NRRL Y-12698</name>
    <dbReference type="NCBI Taxonomy" id="984486"/>
    <lineage>
        <taxon>Eukaryota</taxon>
        <taxon>Fungi</taxon>
        <taxon>Dikarya</taxon>
        <taxon>Ascomycota</taxon>
        <taxon>Saccharomycotina</taxon>
        <taxon>Pichiomycetes</taxon>
        <taxon>Serinales incertae sedis</taxon>
        <taxon>Babjeviella</taxon>
    </lineage>
</organism>
<dbReference type="GO" id="GO:0004341">
    <property type="term" value="F:gluconolactonase activity"/>
    <property type="evidence" value="ECO:0007669"/>
    <property type="project" value="TreeGrafter"/>
</dbReference>
<gene>
    <name evidence="5" type="ORF">BABINDRAFT_10024</name>
</gene>
<feature type="binding site" evidence="3">
    <location>
        <position position="119"/>
    </location>
    <ligand>
        <name>substrate</name>
    </ligand>
</feature>
<dbReference type="InterPro" id="IPR013658">
    <property type="entry name" value="SGL"/>
</dbReference>
<dbReference type="AlphaFoldDB" id="A0A1E3QL25"/>
<feature type="binding site" evidence="3">
    <location>
        <position position="117"/>
    </location>
    <ligand>
        <name>substrate</name>
    </ligand>
</feature>
<feature type="domain" description="SMP-30/Gluconolactonase/LRE-like region" evidence="4">
    <location>
        <begin position="18"/>
        <end position="280"/>
    </location>
</feature>
<reference evidence="6" key="1">
    <citation type="submission" date="2016-05" db="EMBL/GenBank/DDBJ databases">
        <title>Comparative genomics of biotechnologically important yeasts.</title>
        <authorList>
            <consortium name="DOE Joint Genome Institute"/>
            <person name="Riley R."/>
            <person name="Haridas S."/>
            <person name="Wolfe K.H."/>
            <person name="Lopes M.R."/>
            <person name="Hittinger C.T."/>
            <person name="Goker M."/>
            <person name="Salamov A."/>
            <person name="Wisecaver J."/>
            <person name="Long T.M."/>
            <person name="Aerts A.L."/>
            <person name="Barry K."/>
            <person name="Choi C."/>
            <person name="Clum A."/>
            <person name="Coughlan A.Y."/>
            <person name="Deshpande S."/>
            <person name="Douglass A.P."/>
            <person name="Hanson S.J."/>
            <person name="Klenk H.-P."/>
            <person name="Labutti K."/>
            <person name="Lapidus A."/>
            <person name="Lindquist E."/>
            <person name="Lipzen A."/>
            <person name="Meier-Kolthoff J.P."/>
            <person name="Ohm R.A."/>
            <person name="Otillar R.P."/>
            <person name="Pangilinan J."/>
            <person name="Peng Y."/>
            <person name="Rokas A."/>
            <person name="Rosa C.A."/>
            <person name="Scheuner C."/>
            <person name="Sibirny A.A."/>
            <person name="Slot J.C."/>
            <person name="Stielow J.B."/>
            <person name="Sun H."/>
            <person name="Kurtzman C.P."/>
            <person name="Blackwell M."/>
            <person name="Grigoriev I.V."/>
            <person name="Jeffries T.W."/>
        </authorList>
    </citation>
    <scope>NUCLEOTIDE SEQUENCE [LARGE SCALE GENOMIC DNA]</scope>
    <source>
        <strain evidence="6">NRRL Y-12698</strain>
    </source>
</reference>
<dbReference type="InterPro" id="IPR011042">
    <property type="entry name" value="6-blade_b-propeller_TolB-like"/>
</dbReference>
<dbReference type="OrthoDB" id="423498at2759"/>
<name>A0A1E3QL25_9ASCO</name>
<dbReference type="PANTHER" id="PTHR10907">
    <property type="entry name" value="REGUCALCIN"/>
    <property type="match status" value="1"/>
</dbReference>
<evidence type="ECO:0000313" key="6">
    <source>
        <dbReference type="Proteomes" id="UP000094336"/>
    </source>
</evidence>
<sequence length="320" mass="35393">MVKQIKIEQPFLNFRGRLSEGVTYNPANNTLLWVDIIAGEVHRVKLLEGDDYTPEQLTTVAATHEVVKVPDSVGVIGLTKDKDVYIAGCQFGYGFVSFVTGEFVYRKRYANALATLRSNDGTVDPQGNFWVGTMSDFSVGSVKPEGSLYRINTNGSIDEVFSECLIPNGMAFSGSTLTWIDSLTFTIWKFDYNLETGEVSNKRPHIEIKKVLPDLNSPEPDGMTMLPDGSIYVAVWSSSRVLHFDPEGKLVTEFVFPAERISCVTFGGTSGDEMFVTTANQHLDDVTRLDEVEDFGGSIFRVKVPGVKSTPKSIWQGSLE</sequence>
<dbReference type="EMBL" id="KV454439">
    <property type="protein sequence ID" value="ODQ77697.1"/>
    <property type="molecule type" value="Genomic_DNA"/>
</dbReference>
<evidence type="ECO:0000259" key="4">
    <source>
        <dbReference type="Pfam" id="PF08450"/>
    </source>
</evidence>
<dbReference type="PRINTS" id="PR01790">
    <property type="entry name" value="SMP30FAMILY"/>
</dbReference>
<protein>
    <recommendedName>
        <fullName evidence="4">SMP-30/Gluconolactonase/LRE-like region domain-containing protein</fullName>
    </recommendedName>
</protein>
<dbReference type="Gene3D" id="2.120.10.30">
    <property type="entry name" value="TolB, C-terminal domain"/>
    <property type="match status" value="1"/>
</dbReference>
<dbReference type="PANTHER" id="PTHR10907:SF47">
    <property type="entry name" value="REGUCALCIN"/>
    <property type="match status" value="1"/>
</dbReference>
<feature type="active site" description="Proton donor/acceptor" evidence="2">
    <location>
        <position position="221"/>
    </location>
</feature>
<evidence type="ECO:0000256" key="2">
    <source>
        <dbReference type="PIRSR" id="PIRSR605511-1"/>
    </source>
</evidence>
<dbReference type="SUPFAM" id="SSF63829">
    <property type="entry name" value="Calcium-dependent phosphotriesterase"/>
    <property type="match status" value="1"/>
</dbReference>
<keyword evidence="3" id="KW-0479">Metal-binding</keyword>
<dbReference type="InterPro" id="IPR005511">
    <property type="entry name" value="SMP-30"/>
</dbReference>
<proteinExistence type="inferred from homology"/>
<comment type="similarity">
    <text evidence="1">Belongs to the SMP-30/CGR1 family.</text>
</comment>
<keyword evidence="3" id="KW-0862">Zinc</keyword>
<dbReference type="GeneID" id="30144515"/>
<feature type="binding site" evidence="3">
    <location>
        <position position="20"/>
    </location>
    <ligand>
        <name>a divalent metal cation</name>
        <dbReference type="ChEBI" id="CHEBI:60240"/>
    </ligand>
</feature>
<dbReference type="RefSeq" id="XP_018983025.1">
    <property type="nucleotide sequence ID" value="XM_019126661.1"/>
</dbReference>
<evidence type="ECO:0000313" key="5">
    <source>
        <dbReference type="EMBL" id="ODQ77697.1"/>
    </source>
</evidence>
<dbReference type="Proteomes" id="UP000094336">
    <property type="component" value="Unassembled WGS sequence"/>
</dbReference>
<feature type="binding site" evidence="3">
    <location>
        <position position="221"/>
    </location>
    <ligand>
        <name>a divalent metal cation</name>
        <dbReference type="ChEBI" id="CHEBI:60240"/>
    </ligand>
</feature>
<dbReference type="Pfam" id="PF08450">
    <property type="entry name" value="SGL"/>
    <property type="match status" value="1"/>
</dbReference>
<keyword evidence="6" id="KW-1185">Reference proteome</keyword>
<comment type="cofactor">
    <cofactor evidence="3">
        <name>Zn(2+)</name>
        <dbReference type="ChEBI" id="CHEBI:29105"/>
    </cofactor>
    <text evidence="3">Binds 1 divalent metal cation per subunit.</text>
</comment>
<feature type="binding site" evidence="3">
    <location>
        <position position="168"/>
    </location>
    <ligand>
        <name>a divalent metal cation</name>
        <dbReference type="ChEBI" id="CHEBI:60240"/>
    </ligand>
</feature>